<dbReference type="EMBL" id="AP026367">
    <property type="protein sequence ID" value="BDN85162.1"/>
    <property type="molecule type" value="Genomic_DNA"/>
</dbReference>
<organism evidence="1 2">
    <name type="scientific">Mycobacterium pseudoshottsii</name>
    <dbReference type="NCBI Taxonomy" id="265949"/>
    <lineage>
        <taxon>Bacteria</taxon>
        <taxon>Bacillati</taxon>
        <taxon>Actinomycetota</taxon>
        <taxon>Actinomycetes</taxon>
        <taxon>Mycobacteriales</taxon>
        <taxon>Mycobacteriaceae</taxon>
        <taxon>Mycobacterium</taxon>
        <taxon>Mycobacterium ulcerans group</taxon>
    </lineage>
</organism>
<sequence>MRLWIEPALIWSPAARVQAIHLAELIERDHPGAREVLRQAHENLLACSTNFWESAWLERQIASHS</sequence>
<reference evidence="1" key="1">
    <citation type="submission" date="2022-06" db="EMBL/GenBank/DDBJ databases">
        <title>Complete genome sequence of Mycobacterium pseudoshottsii NJB1907-Z4.</title>
        <authorList>
            <person name="Komine T."/>
            <person name="Fukano H."/>
            <person name="Wada S."/>
        </authorList>
    </citation>
    <scope>NUCLEOTIDE SEQUENCE</scope>
    <source>
        <strain evidence="1">NJB1907-Z4</strain>
    </source>
</reference>
<dbReference type="Proteomes" id="UP001058626">
    <property type="component" value="Chromosome"/>
</dbReference>
<evidence type="ECO:0000313" key="2">
    <source>
        <dbReference type="Proteomes" id="UP001058626"/>
    </source>
</evidence>
<accession>A0A9N7LYC6</accession>
<dbReference type="AlphaFoldDB" id="A0A9N7LYC6"/>
<proteinExistence type="predicted"/>
<gene>
    <name evidence="1" type="ORF">NJB1907Z4_C53770</name>
</gene>
<keyword evidence="2" id="KW-1185">Reference proteome</keyword>
<evidence type="ECO:0000313" key="1">
    <source>
        <dbReference type="EMBL" id="BDN85162.1"/>
    </source>
</evidence>
<name>A0A9N7LYC6_9MYCO</name>
<protein>
    <submittedName>
        <fullName evidence="1">Uncharacterized protein</fullName>
    </submittedName>
</protein>